<feature type="compositionally biased region" description="Low complexity" evidence="1">
    <location>
        <begin position="46"/>
        <end position="57"/>
    </location>
</feature>
<dbReference type="OrthoDB" id="4335551at2"/>
<keyword evidence="2" id="KW-1133">Transmembrane helix</keyword>
<dbReference type="AlphaFoldDB" id="A0A8G1ULU6"/>
<evidence type="ECO:0000313" key="5">
    <source>
        <dbReference type="Proteomes" id="UP000267408"/>
    </source>
</evidence>
<feature type="domain" description="VanZ-like" evidence="3">
    <location>
        <begin position="72"/>
        <end position="190"/>
    </location>
</feature>
<keyword evidence="2" id="KW-0472">Membrane</keyword>
<sequence length="262" mass="26758">MRKAAGPGGAAGRPRGTGPDGTCVPRSVHTTAPRDPAAADHRPTRRPTAGRAGAGAAAPYRSRTAARLLLGLHLLLLGWLSLRPVPVAWTSPPNLSPFSSVHQALSLGPAAAARQLGSGMLPLAPIGVLLPLAVGSPRRSWLLSFLRTTGAAALLGTALEILEGWAPGHVLDVDDVLLGIAGAALAHLLLMPPLRALDRRRSTTGWIEAAETAEAAEAVGAPAAEDTPSPAAGRTEDRNRTRPRPAPAPALSVLGSPAAPRS</sequence>
<dbReference type="EMBL" id="RJVJ01000001">
    <property type="protein sequence ID" value="ROR44042.1"/>
    <property type="molecule type" value="Genomic_DNA"/>
</dbReference>
<feature type="region of interest" description="Disordered" evidence="1">
    <location>
        <begin position="1"/>
        <end position="57"/>
    </location>
</feature>
<evidence type="ECO:0000256" key="2">
    <source>
        <dbReference type="SAM" id="Phobius"/>
    </source>
</evidence>
<feature type="transmembrane region" description="Helical" evidence="2">
    <location>
        <begin position="141"/>
        <end position="161"/>
    </location>
</feature>
<dbReference type="Pfam" id="PF04892">
    <property type="entry name" value="VanZ"/>
    <property type="match status" value="1"/>
</dbReference>
<evidence type="ECO:0000259" key="3">
    <source>
        <dbReference type="Pfam" id="PF04892"/>
    </source>
</evidence>
<reference evidence="4 5" key="1">
    <citation type="submission" date="2018-11" db="EMBL/GenBank/DDBJ databases">
        <title>Sequencing the genomes of 1000 actinobacteria strains.</title>
        <authorList>
            <person name="Klenk H.-P."/>
        </authorList>
    </citation>
    <scope>NUCLEOTIDE SEQUENCE [LARGE SCALE GENOMIC DNA]</scope>
    <source>
        <strain evidence="4 5">DSM 44780</strain>
    </source>
</reference>
<evidence type="ECO:0000313" key="4">
    <source>
        <dbReference type="EMBL" id="ROR44042.1"/>
    </source>
</evidence>
<accession>A0A8G1ULU6</accession>
<feature type="transmembrane region" description="Helical" evidence="2">
    <location>
        <begin position="116"/>
        <end position="134"/>
    </location>
</feature>
<proteinExistence type="predicted"/>
<feature type="compositionally biased region" description="Gly residues" evidence="1">
    <location>
        <begin position="1"/>
        <end position="11"/>
    </location>
</feature>
<gene>
    <name evidence="4" type="ORF">EDD39_2215</name>
</gene>
<name>A0A8G1ULU6_9ACTN</name>
<feature type="transmembrane region" description="Helical" evidence="2">
    <location>
        <begin position="68"/>
        <end position="89"/>
    </location>
</feature>
<keyword evidence="2" id="KW-0812">Transmembrane</keyword>
<evidence type="ECO:0000256" key="1">
    <source>
        <dbReference type="SAM" id="MobiDB-lite"/>
    </source>
</evidence>
<feature type="compositionally biased region" description="Low complexity" evidence="1">
    <location>
        <begin position="214"/>
        <end position="225"/>
    </location>
</feature>
<dbReference type="Proteomes" id="UP000267408">
    <property type="component" value="Unassembled WGS sequence"/>
</dbReference>
<organism evidence="4 5">
    <name type="scientific">Kitasatospora cineracea</name>
    <dbReference type="NCBI Taxonomy" id="88074"/>
    <lineage>
        <taxon>Bacteria</taxon>
        <taxon>Bacillati</taxon>
        <taxon>Actinomycetota</taxon>
        <taxon>Actinomycetes</taxon>
        <taxon>Kitasatosporales</taxon>
        <taxon>Streptomycetaceae</taxon>
        <taxon>Kitasatospora</taxon>
    </lineage>
</organism>
<feature type="compositionally biased region" description="Low complexity" evidence="1">
    <location>
        <begin position="12"/>
        <end position="22"/>
    </location>
</feature>
<protein>
    <submittedName>
        <fullName evidence="4">VanZ like protein</fullName>
    </submittedName>
</protein>
<feature type="region of interest" description="Disordered" evidence="1">
    <location>
        <begin position="214"/>
        <end position="262"/>
    </location>
</feature>
<dbReference type="InterPro" id="IPR006976">
    <property type="entry name" value="VanZ-like"/>
</dbReference>
<comment type="caution">
    <text evidence="4">The sequence shown here is derived from an EMBL/GenBank/DDBJ whole genome shotgun (WGS) entry which is preliminary data.</text>
</comment>
<feature type="transmembrane region" description="Helical" evidence="2">
    <location>
        <begin position="176"/>
        <end position="194"/>
    </location>
</feature>